<dbReference type="AlphaFoldDB" id="A0A5B7JS73"/>
<sequence length="100" mass="10901">MLYSLRLTLHRAIFTHQARGHSATRCRDTAARSLSANSTTYTSTCEVTDQGTCTTTRPLYSVKTWNSLSKAGPSQVLAAAALSADRLSRRAARQLLGWEG</sequence>
<accession>A0A5B7JS73</accession>
<dbReference type="Proteomes" id="UP000324222">
    <property type="component" value="Unassembled WGS sequence"/>
</dbReference>
<comment type="caution">
    <text evidence="1">The sequence shown here is derived from an EMBL/GenBank/DDBJ whole genome shotgun (WGS) entry which is preliminary data.</text>
</comment>
<keyword evidence="2" id="KW-1185">Reference proteome</keyword>
<proteinExistence type="predicted"/>
<evidence type="ECO:0000313" key="2">
    <source>
        <dbReference type="Proteomes" id="UP000324222"/>
    </source>
</evidence>
<dbReference type="EMBL" id="VSRR010109871">
    <property type="protein sequence ID" value="MPC97415.1"/>
    <property type="molecule type" value="Genomic_DNA"/>
</dbReference>
<name>A0A5B7JS73_PORTR</name>
<protein>
    <submittedName>
        <fullName evidence="1">Uncharacterized protein</fullName>
    </submittedName>
</protein>
<evidence type="ECO:0000313" key="1">
    <source>
        <dbReference type="EMBL" id="MPC97415.1"/>
    </source>
</evidence>
<organism evidence="1 2">
    <name type="scientific">Portunus trituberculatus</name>
    <name type="common">Swimming crab</name>
    <name type="synonym">Neptunus trituberculatus</name>
    <dbReference type="NCBI Taxonomy" id="210409"/>
    <lineage>
        <taxon>Eukaryota</taxon>
        <taxon>Metazoa</taxon>
        <taxon>Ecdysozoa</taxon>
        <taxon>Arthropoda</taxon>
        <taxon>Crustacea</taxon>
        <taxon>Multicrustacea</taxon>
        <taxon>Malacostraca</taxon>
        <taxon>Eumalacostraca</taxon>
        <taxon>Eucarida</taxon>
        <taxon>Decapoda</taxon>
        <taxon>Pleocyemata</taxon>
        <taxon>Brachyura</taxon>
        <taxon>Eubrachyura</taxon>
        <taxon>Portunoidea</taxon>
        <taxon>Portunidae</taxon>
        <taxon>Portuninae</taxon>
        <taxon>Portunus</taxon>
    </lineage>
</organism>
<gene>
    <name evidence="1" type="ORF">E2C01_092730</name>
</gene>
<reference evidence="1 2" key="1">
    <citation type="submission" date="2019-05" db="EMBL/GenBank/DDBJ databases">
        <title>Another draft genome of Portunus trituberculatus and its Hox gene families provides insights of decapod evolution.</title>
        <authorList>
            <person name="Jeong J.-H."/>
            <person name="Song I."/>
            <person name="Kim S."/>
            <person name="Choi T."/>
            <person name="Kim D."/>
            <person name="Ryu S."/>
            <person name="Kim W."/>
        </authorList>
    </citation>
    <scope>NUCLEOTIDE SEQUENCE [LARGE SCALE GENOMIC DNA]</scope>
    <source>
        <tissue evidence="1">Muscle</tissue>
    </source>
</reference>